<evidence type="ECO:0000259" key="3">
    <source>
        <dbReference type="SMART" id="SM00382"/>
    </source>
</evidence>
<organism evidence="4 5">
    <name type="scientific">Amycolatopsis silviterrae</name>
    <dbReference type="NCBI Taxonomy" id="1656914"/>
    <lineage>
        <taxon>Bacteria</taxon>
        <taxon>Bacillati</taxon>
        <taxon>Actinomycetota</taxon>
        <taxon>Actinomycetes</taxon>
        <taxon>Pseudonocardiales</taxon>
        <taxon>Pseudonocardiaceae</taxon>
        <taxon>Amycolatopsis</taxon>
    </lineage>
</organism>
<sequence>MTAALIGRAHPASTLRAQLSRATASHGGLTLVTGEAGIGKTTLVSALADDAREAGALVLGGTCWESGAAPGYWPWVQVMRSLRREAAPHAWAAASSPALSALLGESPEAPADDGFQLPDSVTRALVTVAQERPVVVILDDLHWADPASLRLLEFAARHTWFERLLLIGTYRDVEVDAPSHPLHELMLPLVAKATTITLTGLDETGVAELMNRTAGADPGAELAADVYRRTGGNPFFVEQTARLWHSGSTVSAVAPGVADALQRRLSLLPRPVTDLLTNAAVLGREFSLQLLAATVGAPAAQVDHLLTRAVAARLVLALGEGRFAFAHDLVRESRYAELTPAEAQRRHAAVVRAGEHTPALVGVAERARHAYLAGSDLEPRHVVRLLLAAAKDAGARMAFEESIAHLRRARERAADERGQAVVALELGTALWRFEDKDEAWLLCEEAVEVARRLDTENLLARAALTLSKLAPGGARREFTERLLREAHEKLCGGDAAAPLSLDRIRLELTARAAILARDDEDDDALAFTLWARHDAIWGLGSGAERERLTDELTAIARRTDDRENEFFAASLKWVAMLEQGDPRYLDQFQVFQAIADEGVPAARLAEAIDRSILCTFRGRFAEADAALEEALSAPELFGSNDYGYMPDQLRWSALLVQGRFAEAADLPSRMAETGFPHPALLRALTAALAGDAATTRHELSEAAADAPYARVFTPLWLRCQAQAAAVLEDRPAAERLLREFAPHAGEWLVSLYGCELSGPVDLWTGLLHKTLGDHEAAAACFASAARSADRLRARPWAIEARSHLATTLLTLGDTDRAATLSEAVKTEATDLGMHHLTARPRPAAAPQPPPANEFRRTDAVWTLRFANREVRMPDAKGLRDLNFLLSRPGTEIPAAQLLSPDGGAEAEATRTYSGDPVLDDTAKAAYRRRLDQLDEAIDAAALRGDDAKAAKLDTERAALLDELRTSTGLSGRTRRLGDETERARKAVTARIRDTLRKLAGLHPELADHLRTTVTTGSSCSYQPETPVTWRL</sequence>
<accession>A0ABW5HNA1</accession>
<reference evidence="5" key="1">
    <citation type="journal article" date="2019" name="Int. J. Syst. Evol. Microbiol.">
        <title>The Global Catalogue of Microorganisms (GCM) 10K type strain sequencing project: providing services to taxonomists for standard genome sequencing and annotation.</title>
        <authorList>
            <consortium name="The Broad Institute Genomics Platform"/>
            <consortium name="The Broad Institute Genome Sequencing Center for Infectious Disease"/>
            <person name="Wu L."/>
            <person name="Ma J."/>
        </authorList>
    </citation>
    <scope>NUCLEOTIDE SEQUENCE [LARGE SCALE GENOMIC DNA]</scope>
    <source>
        <strain evidence="5">CGMCC 4.7641</strain>
    </source>
</reference>
<dbReference type="InterPro" id="IPR003593">
    <property type="entry name" value="AAA+_ATPase"/>
</dbReference>
<comment type="caution">
    <text evidence="4">The sequence shown here is derived from an EMBL/GenBank/DDBJ whole genome shotgun (WGS) entry which is preliminary data.</text>
</comment>
<name>A0ABW5HNA1_9PSEU</name>
<keyword evidence="1" id="KW-0547">Nucleotide-binding</keyword>
<protein>
    <submittedName>
        <fullName evidence="4">ATP-binding protein</fullName>
    </submittedName>
</protein>
<dbReference type="PANTHER" id="PTHR16305">
    <property type="entry name" value="TESTICULAR SOLUBLE ADENYLYL CYCLASE"/>
    <property type="match status" value="1"/>
</dbReference>
<dbReference type="SUPFAM" id="SSF52540">
    <property type="entry name" value="P-loop containing nucleoside triphosphate hydrolases"/>
    <property type="match status" value="1"/>
</dbReference>
<evidence type="ECO:0000313" key="5">
    <source>
        <dbReference type="Proteomes" id="UP001597483"/>
    </source>
</evidence>
<dbReference type="Gene3D" id="3.40.50.300">
    <property type="entry name" value="P-loop containing nucleotide triphosphate hydrolases"/>
    <property type="match status" value="1"/>
</dbReference>
<evidence type="ECO:0000313" key="4">
    <source>
        <dbReference type="EMBL" id="MFD2474309.1"/>
    </source>
</evidence>
<dbReference type="EMBL" id="JBHUKS010000037">
    <property type="protein sequence ID" value="MFD2474309.1"/>
    <property type="molecule type" value="Genomic_DNA"/>
</dbReference>
<keyword evidence="5" id="KW-1185">Reference proteome</keyword>
<gene>
    <name evidence="4" type="ORF">ACFSVL_43365</name>
</gene>
<evidence type="ECO:0000256" key="1">
    <source>
        <dbReference type="ARBA" id="ARBA00022741"/>
    </source>
</evidence>
<dbReference type="SUPFAM" id="SSF48452">
    <property type="entry name" value="TPR-like"/>
    <property type="match status" value="1"/>
</dbReference>
<dbReference type="InterPro" id="IPR041664">
    <property type="entry name" value="AAA_16"/>
</dbReference>
<dbReference type="RefSeq" id="WP_378313487.1">
    <property type="nucleotide sequence ID" value="NZ_JBHUKS010000037.1"/>
</dbReference>
<dbReference type="Proteomes" id="UP001597483">
    <property type="component" value="Unassembled WGS sequence"/>
</dbReference>
<keyword evidence="2 4" id="KW-0067">ATP-binding</keyword>
<dbReference type="Pfam" id="PF13191">
    <property type="entry name" value="AAA_16"/>
    <property type="match status" value="1"/>
</dbReference>
<dbReference type="InterPro" id="IPR027417">
    <property type="entry name" value="P-loop_NTPase"/>
</dbReference>
<evidence type="ECO:0000256" key="2">
    <source>
        <dbReference type="ARBA" id="ARBA00022840"/>
    </source>
</evidence>
<dbReference type="InterPro" id="IPR011990">
    <property type="entry name" value="TPR-like_helical_dom_sf"/>
</dbReference>
<proteinExistence type="predicted"/>
<dbReference type="SMART" id="SM00382">
    <property type="entry name" value="AAA"/>
    <property type="match status" value="1"/>
</dbReference>
<dbReference type="PANTHER" id="PTHR16305:SF35">
    <property type="entry name" value="TRANSCRIPTIONAL ACTIVATOR DOMAIN"/>
    <property type="match status" value="1"/>
</dbReference>
<dbReference type="GO" id="GO:0005524">
    <property type="term" value="F:ATP binding"/>
    <property type="evidence" value="ECO:0007669"/>
    <property type="project" value="UniProtKB-KW"/>
</dbReference>
<feature type="domain" description="AAA+ ATPase" evidence="3">
    <location>
        <begin position="26"/>
        <end position="320"/>
    </location>
</feature>